<dbReference type="SUPFAM" id="SSF53448">
    <property type="entry name" value="Nucleotide-diphospho-sugar transferases"/>
    <property type="match status" value="1"/>
</dbReference>
<dbReference type="EMBL" id="CP022011">
    <property type="protein sequence ID" value="QDJ14369.1"/>
    <property type="molecule type" value="Genomic_DNA"/>
</dbReference>
<accession>A0A8E3MGE2</accession>
<dbReference type="Proteomes" id="UP000955338">
    <property type="component" value="Chromosome"/>
</dbReference>
<dbReference type="PANTHER" id="PTHR43685:SF5">
    <property type="entry name" value="GLYCOSYLTRANSFERASE EPSE-RELATED"/>
    <property type="match status" value="1"/>
</dbReference>
<proteinExistence type="inferred from homology"/>
<gene>
    <name evidence="5" type="ORF">CEP48_02585</name>
</gene>
<dbReference type="RefSeq" id="WP_261919551.1">
    <property type="nucleotide sequence ID" value="NZ_CP022011.1"/>
</dbReference>
<evidence type="ECO:0000313" key="5">
    <source>
        <dbReference type="EMBL" id="QDJ14369.1"/>
    </source>
</evidence>
<evidence type="ECO:0000256" key="3">
    <source>
        <dbReference type="ARBA" id="ARBA00022679"/>
    </source>
</evidence>
<evidence type="ECO:0000256" key="1">
    <source>
        <dbReference type="ARBA" id="ARBA00006739"/>
    </source>
</evidence>
<comment type="similarity">
    <text evidence="1">Belongs to the glycosyltransferase 2 family.</text>
</comment>
<dbReference type="AlphaFoldDB" id="A0A8E3MGE2"/>
<dbReference type="GO" id="GO:0016757">
    <property type="term" value="F:glycosyltransferase activity"/>
    <property type="evidence" value="ECO:0007669"/>
    <property type="project" value="UniProtKB-KW"/>
</dbReference>
<keyword evidence="2" id="KW-0328">Glycosyltransferase</keyword>
<keyword evidence="6" id="KW-1185">Reference proteome</keyword>
<sequence length="272" mass="32157">MRKFSVLMCVYYKEKPEYLSQALESIWDIQILKPTEIVLVEDGILTTDLYLVIKEWKEKLQDKLIIVSLEKNVGLGKAKNIGLKYCQYDYVAMMDSDDISLPERFLKQMEYIENNQNIAILGGQIIEFEENKQNKKIVPINYQEIYTKCVIRNPFNHMTVVIHKDTIINCGGYQHHLYMEDYNLWLRVIAAGYKCVNLSEVLVNVRAGNAMLSRRRGLEYIKSEFQLAKLKYSLKLQSLYLTSFYFLLRMIPRLLPIWCLGKIYKFIRHKLR</sequence>
<evidence type="ECO:0000256" key="2">
    <source>
        <dbReference type="ARBA" id="ARBA00022676"/>
    </source>
</evidence>
<dbReference type="InterPro" id="IPR001173">
    <property type="entry name" value="Glyco_trans_2-like"/>
</dbReference>
<protein>
    <submittedName>
        <fullName evidence="5">Amylovoran biosynthesis protein AmsE</fullName>
    </submittedName>
</protein>
<name>A0A8E3MGE2_9PAST</name>
<organism evidence="5 6">
    <name type="scientific">Mergibacter septicus</name>
    <dbReference type="NCBI Taxonomy" id="221402"/>
    <lineage>
        <taxon>Bacteria</taxon>
        <taxon>Pseudomonadati</taxon>
        <taxon>Pseudomonadota</taxon>
        <taxon>Gammaproteobacteria</taxon>
        <taxon>Pasteurellales</taxon>
        <taxon>Pasteurellaceae</taxon>
        <taxon>Mergibacter</taxon>
    </lineage>
</organism>
<dbReference type="Pfam" id="PF00535">
    <property type="entry name" value="Glycos_transf_2"/>
    <property type="match status" value="1"/>
</dbReference>
<reference evidence="5" key="1">
    <citation type="submission" date="2017-06" db="EMBL/GenBank/DDBJ databases">
        <title>Genome sequencing of pathogenic and non-pathogenic strains within Bisgaard taxon 40.</title>
        <authorList>
            <person name="Ladner J.T."/>
            <person name="Lovett S.P."/>
            <person name="Koroleva G."/>
            <person name="Lorch J.M."/>
        </authorList>
    </citation>
    <scope>NUCLEOTIDE SEQUENCE</scope>
    <source>
        <strain evidence="5">27576-1-I1</strain>
    </source>
</reference>
<dbReference type="InterPro" id="IPR029044">
    <property type="entry name" value="Nucleotide-diphossugar_trans"/>
</dbReference>
<evidence type="ECO:0000313" key="6">
    <source>
        <dbReference type="Proteomes" id="UP000955338"/>
    </source>
</evidence>
<keyword evidence="3" id="KW-0808">Transferase</keyword>
<dbReference type="PANTHER" id="PTHR43685">
    <property type="entry name" value="GLYCOSYLTRANSFERASE"/>
    <property type="match status" value="1"/>
</dbReference>
<evidence type="ECO:0000259" key="4">
    <source>
        <dbReference type="Pfam" id="PF00535"/>
    </source>
</evidence>
<feature type="domain" description="Glycosyltransferase 2-like" evidence="4">
    <location>
        <begin position="5"/>
        <end position="150"/>
    </location>
</feature>
<dbReference type="InterPro" id="IPR050834">
    <property type="entry name" value="Glycosyltransf_2"/>
</dbReference>
<dbReference type="Gene3D" id="3.90.550.10">
    <property type="entry name" value="Spore Coat Polysaccharide Biosynthesis Protein SpsA, Chain A"/>
    <property type="match status" value="1"/>
</dbReference>